<dbReference type="SUPFAM" id="SSF56112">
    <property type="entry name" value="Protein kinase-like (PK-like)"/>
    <property type="match status" value="1"/>
</dbReference>
<dbReference type="InterPro" id="IPR000719">
    <property type="entry name" value="Prot_kinase_dom"/>
</dbReference>
<evidence type="ECO:0000256" key="3">
    <source>
        <dbReference type="ARBA" id="ARBA00022679"/>
    </source>
</evidence>
<dbReference type="Gene3D" id="1.10.510.10">
    <property type="entry name" value="Transferase(Phosphotransferase) domain 1"/>
    <property type="match status" value="1"/>
</dbReference>
<keyword evidence="5 10" id="KW-0418">Kinase</keyword>
<keyword evidence="6" id="KW-0067">ATP-binding</keyword>
<dbReference type="Proteomes" id="UP000248349">
    <property type="component" value="Unassembled WGS sequence"/>
</dbReference>
<evidence type="ECO:0000256" key="6">
    <source>
        <dbReference type="ARBA" id="ARBA00022840"/>
    </source>
</evidence>
<protein>
    <recommendedName>
        <fullName evidence="1">non-specific serine/threonine protein kinase</fullName>
        <ecNumber evidence="1">2.7.11.1</ecNumber>
    </recommendedName>
</protein>
<evidence type="ECO:0000256" key="2">
    <source>
        <dbReference type="ARBA" id="ARBA00022527"/>
    </source>
</evidence>
<name>A0A318Z7V1_9EURO</name>
<dbReference type="PANTHER" id="PTHR47634">
    <property type="entry name" value="PROTEIN KINASE DOMAIN-CONTAINING PROTEIN-RELATED"/>
    <property type="match status" value="1"/>
</dbReference>
<evidence type="ECO:0000256" key="5">
    <source>
        <dbReference type="ARBA" id="ARBA00022777"/>
    </source>
</evidence>
<reference evidence="10 11" key="1">
    <citation type="submission" date="2016-12" db="EMBL/GenBank/DDBJ databases">
        <title>The genomes of Aspergillus section Nigri reveals drivers in fungal speciation.</title>
        <authorList>
            <consortium name="DOE Joint Genome Institute"/>
            <person name="Vesth T.C."/>
            <person name="Nybo J."/>
            <person name="Theobald S."/>
            <person name="Brandl J."/>
            <person name="Frisvad J.C."/>
            <person name="Nielsen K.F."/>
            <person name="Lyhne E.K."/>
            <person name="Kogle M.E."/>
            <person name="Kuo A."/>
            <person name="Riley R."/>
            <person name="Clum A."/>
            <person name="Nolan M."/>
            <person name="Lipzen A."/>
            <person name="Salamov A."/>
            <person name="Henrissat B."/>
            <person name="Wiebenga A."/>
            <person name="De Vries R.P."/>
            <person name="Grigoriev I.V."/>
            <person name="Mortensen U.H."/>
            <person name="Andersen M.R."/>
            <person name="Baker S.E."/>
        </authorList>
    </citation>
    <scope>NUCLEOTIDE SEQUENCE [LARGE SCALE GENOMIC DNA]</scope>
    <source>
        <strain evidence="10 11">JOP 1030-1</strain>
    </source>
</reference>
<dbReference type="GO" id="GO:0004674">
    <property type="term" value="F:protein serine/threonine kinase activity"/>
    <property type="evidence" value="ECO:0007669"/>
    <property type="project" value="UniProtKB-KW"/>
</dbReference>
<dbReference type="OrthoDB" id="5979581at2759"/>
<feature type="domain" description="Protein kinase" evidence="9">
    <location>
        <begin position="28"/>
        <end position="207"/>
    </location>
</feature>
<keyword evidence="11" id="KW-1185">Reference proteome</keyword>
<dbReference type="GO" id="GO:0000245">
    <property type="term" value="P:spliceosomal complex assembly"/>
    <property type="evidence" value="ECO:0007669"/>
    <property type="project" value="TreeGrafter"/>
</dbReference>
<keyword evidence="4" id="KW-0547">Nucleotide-binding</keyword>
<dbReference type="RefSeq" id="XP_025428469.1">
    <property type="nucleotide sequence ID" value="XM_025572107.1"/>
</dbReference>
<dbReference type="GO" id="GO:0050684">
    <property type="term" value="P:regulation of mRNA processing"/>
    <property type="evidence" value="ECO:0007669"/>
    <property type="project" value="TreeGrafter"/>
</dbReference>
<comment type="catalytic activity">
    <reaction evidence="8">
        <text>L-seryl-[protein] + ATP = O-phospho-L-seryl-[protein] + ADP + H(+)</text>
        <dbReference type="Rhea" id="RHEA:17989"/>
        <dbReference type="Rhea" id="RHEA-COMP:9863"/>
        <dbReference type="Rhea" id="RHEA-COMP:11604"/>
        <dbReference type="ChEBI" id="CHEBI:15378"/>
        <dbReference type="ChEBI" id="CHEBI:29999"/>
        <dbReference type="ChEBI" id="CHEBI:30616"/>
        <dbReference type="ChEBI" id="CHEBI:83421"/>
        <dbReference type="ChEBI" id="CHEBI:456216"/>
        <dbReference type="EC" id="2.7.11.1"/>
    </reaction>
</comment>
<dbReference type="Gene3D" id="3.30.200.20">
    <property type="entry name" value="Phosphorylase Kinase, domain 1"/>
    <property type="match status" value="1"/>
</dbReference>
<evidence type="ECO:0000313" key="11">
    <source>
        <dbReference type="Proteomes" id="UP000248349"/>
    </source>
</evidence>
<dbReference type="EC" id="2.7.11.1" evidence="1"/>
<proteinExistence type="predicted"/>
<dbReference type="GO" id="GO:0005634">
    <property type="term" value="C:nucleus"/>
    <property type="evidence" value="ECO:0007669"/>
    <property type="project" value="TreeGrafter"/>
</dbReference>
<organism evidence="10 11">
    <name type="scientific">Aspergillus saccharolyticus JOP 1030-1</name>
    <dbReference type="NCBI Taxonomy" id="1450539"/>
    <lineage>
        <taxon>Eukaryota</taxon>
        <taxon>Fungi</taxon>
        <taxon>Dikarya</taxon>
        <taxon>Ascomycota</taxon>
        <taxon>Pezizomycotina</taxon>
        <taxon>Eurotiomycetes</taxon>
        <taxon>Eurotiomycetidae</taxon>
        <taxon>Eurotiales</taxon>
        <taxon>Aspergillaceae</taxon>
        <taxon>Aspergillus</taxon>
        <taxon>Aspergillus subgen. Circumdati</taxon>
    </lineage>
</organism>
<dbReference type="EMBL" id="KZ821251">
    <property type="protein sequence ID" value="PYH42487.1"/>
    <property type="molecule type" value="Genomic_DNA"/>
</dbReference>
<dbReference type="GeneID" id="37073335"/>
<evidence type="ECO:0000259" key="9">
    <source>
        <dbReference type="PROSITE" id="PS50011"/>
    </source>
</evidence>
<evidence type="ECO:0000313" key="10">
    <source>
        <dbReference type="EMBL" id="PYH42487.1"/>
    </source>
</evidence>
<evidence type="ECO:0000256" key="8">
    <source>
        <dbReference type="ARBA" id="ARBA00048679"/>
    </source>
</evidence>
<dbReference type="InterPro" id="IPR011009">
    <property type="entry name" value="Kinase-like_dom_sf"/>
</dbReference>
<dbReference type="InterPro" id="IPR051334">
    <property type="entry name" value="SRPK"/>
</dbReference>
<feature type="non-terminal residue" evidence="10">
    <location>
        <position position="1"/>
    </location>
</feature>
<dbReference type="GO" id="GO:0005524">
    <property type="term" value="F:ATP binding"/>
    <property type="evidence" value="ECO:0007669"/>
    <property type="project" value="UniProtKB-KW"/>
</dbReference>
<comment type="catalytic activity">
    <reaction evidence="7">
        <text>L-threonyl-[protein] + ATP = O-phospho-L-threonyl-[protein] + ADP + H(+)</text>
        <dbReference type="Rhea" id="RHEA:46608"/>
        <dbReference type="Rhea" id="RHEA-COMP:11060"/>
        <dbReference type="Rhea" id="RHEA-COMP:11605"/>
        <dbReference type="ChEBI" id="CHEBI:15378"/>
        <dbReference type="ChEBI" id="CHEBI:30013"/>
        <dbReference type="ChEBI" id="CHEBI:30616"/>
        <dbReference type="ChEBI" id="CHEBI:61977"/>
        <dbReference type="ChEBI" id="CHEBI:456216"/>
        <dbReference type="EC" id="2.7.11.1"/>
    </reaction>
</comment>
<dbReference type="STRING" id="1450539.A0A318Z7V1"/>
<sequence>INGVESLEKYCLGGYYSILIGDMLRGRYCIVDKLGFGGYLTIWLALDTCQHRYVAVIVGIAGSNSNEINILRALAHPGHYSIPTPLDQFELDGPNGIYLCYTITLARCNLREVSFSRLFPLKITRALSGGLTLAIAYMHPQGYVHGDIHLRNVLVRVPSNFDKLSVEQTYEEYGEPQTVSVARCDGMPLPLNIPAKAVAGVIVRVSC</sequence>
<evidence type="ECO:0000256" key="4">
    <source>
        <dbReference type="ARBA" id="ARBA00022741"/>
    </source>
</evidence>
<dbReference type="PANTHER" id="PTHR47634:SF9">
    <property type="entry name" value="PROTEIN KINASE DOMAIN-CONTAINING PROTEIN-RELATED"/>
    <property type="match status" value="1"/>
</dbReference>
<evidence type="ECO:0000256" key="7">
    <source>
        <dbReference type="ARBA" id="ARBA00047899"/>
    </source>
</evidence>
<dbReference type="AlphaFoldDB" id="A0A318Z7V1"/>
<gene>
    <name evidence="10" type="ORF">BP01DRAFT_303203</name>
</gene>
<evidence type="ECO:0000256" key="1">
    <source>
        <dbReference type="ARBA" id="ARBA00012513"/>
    </source>
</evidence>
<keyword evidence="3" id="KW-0808">Transferase</keyword>
<accession>A0A318Z7V1</accession>
<dbReference type="GO" id="GO:0005737">
    <property type="term" value="C:cytoplasm"/>
    <property type="evidence" value="ECO:0007669"/>
    <property type="project" value="TreeGrafter"/>
</dbReference>
<dbReference type="PROSITE" id="PS50011">
    <property type="entry name" value="PROTEIN_KINASE_DOM"/>
    <property type="match status" value="1"/>
</dbReference>
<keyword evidence="2" id="KW-0723">Serine/threonine-protein kinase</keyword>